<keyword evidence="1" id="KW-0472">Membrane</keyword>
<name>A0A319CI16_9EURO</name>
<evidence type="ECO:0000313" key="2">
    <source>
        <dbReference type="EMBL" id="PYH85416.1"/>
    </source>
</evidence>
<feature type="transmembrane region" description="Helical" evidence="1">
    <location>
        <begin position="189"/>
        <end position="211"/>
    </location>
</feature>
<dbReference type="VEuPathDB" id="FungiDB:BO82DRAFT_328002"/>
<gene>
    <name evidence="2" type="ORF">BO82DRAFT_328002</name>
</gene>
<accession>A0A319CI16</accession>
<dbReference type="Pfam" id="PF11204">
    <property type="entry name" value="DUF2985"/>
    <property type="match status" value="1"/>
</dbReference>
<reference evidence="2 3" key="1">
    <citation type="submission" date="2016-12" db="EMBL/GenBank/DDBJ databases">
        <title>The genomes of Aspergillus section Nigri reveals drivers in fungal speciation.</title>
        <authorList>
            <consortium name="DOE Joint Genome Institute"/>
            <person name="Vesth T.C."/>
            <person name="Nybo J."/>
            <person name="Theobald S."/>
            <person name="Brandl J."/>
            <person name="Frisvad J.C."/>
            <person name="Nielsen K.F."/>
            <person name="Lyhne E.K."/>
            <person name="Kogle M.E."/>
            <person name="Kuo A."/>
            <person name="Riley R."/>
            <person name="Clum A."/>
            <person name="Nolan M."/>
            <person name="Lipzen A."/>
            <person name="Salamov A."/>
            <person name="Henrissat B."/>
            <person name="Wiebenga A."/>
            <person name="De Vries R.P."/>
            <person name="Grigoriev I.V."/>
            <person name="Mortensen U.H."/>
            <person name="Andersen M.R."/>
            <person name="Baker S.E."/>
        </authorList>
    </citation>
    <scope>NUCLEOTIDE SEQUENCE [LARGE SCALE GENOMIC DNA]</scope>
    <source>
        <strain evidence="2 3">CBS 121591</strain>
    </source>
</reference>
<keyword evidence="1" id="KW-1133">Transmembrane helix</keyword>
<dbReference type="GeneID" id="37135734"/>
<evidence type="ECO:0000256" key="1">
    <source>
        <dbReference type="SAM" id="Phobius"/>
    </source>
</evidence>
<dbReference type="InterPro" id="IPR021369">
    <property type="entry name" value="DUF2985"/>
</dbReference>
<dbReference type="Proteomes" id="UP000248340">
    <property type="component" value="Unassembled WGS sequence"/>
</dbReference>
<dbReference type="PANTHER" id="PTHR35872">
    <property type="entry name" value="INTEGRAL MEMBRANE PROTEIN (AFU_ORTHOLOGUE AFUA_5G07110)"/>
    <property type="match status" value="1"/>
</dbReference>
<dbReference type="OrthoDB" id="6407410at2759"/>
<keyword evidence="3" id="KW-1185">Reference proteome</keyword>
<dbReference type="STRING" id="1448315.A0A319CI16"/>
<organism evidence="2 3">
    <name type="scientific">Aspergillus uvarum CBS 121591</name>
    <dbReference type="NCBI Taxonomy" id="1448315"/>
    <lineage>
        <taxon>Eukaryota</taxon>
        <taxon>Fungi</taxon>
        <taxon>Dikarya</taxon>
        <taxon>Ascomycota</taxon>
        <taxon>Pezizomycotina</taxon>
        <taxon>Eurotiomycetes</taxon>
        <taxon>Eurotiomycetidae</taxon>
        <taxon>Eurotiales</taxon>
        <taxon>Aspergillaceae</taxon>
        <taxon>Aspergillus</taxon>
        <taxon>Aspergillus subgen. Circumdati</taxon>
    </lineage>
</organism>
<feature type="transmembrane region" description="Helical" evidence="1">
    <location>
        <begin position="36"/>
        <end position="60"/>
    </location>
</feature>
<evidence type="ECO:0000313" key="3">
    <source>
        <dbReference type="Proteomes" id="UP000248340"/>
    </source>
</evidence>
<keyword evidence="1" id="KW-0812">Transmembrane</keyword>
<dbReference type="PANTHER" id="PTHR35872:SF1">
    <property type="entry name" value="ALPHA-L-RHAMNOSIDASE C"/>
    <property type="match status" value="1"/>
</dbReference>
<dbReference type="EMBL" id="KZ821680">
    <property type="protein sequence ID" value="PYH85416.1"/>
    <property type="molecule type" value="Genomic_DNA"/>
</dbReference>
<protein>
    <submittedName>
        <fullName evidence="2">Uncharacterized protein</fullName>
    </submittedName>
</protein>
<feature type="transmembrane region" description="Helical" evidence="1">
    <location>
        <begin position="223"/>
        <end position="241"/>
    </location>
</feature>
<dbReference type="RefSeq" id="XP_025495616.1">
    <property type="nucleotide sequence ID" value="XM_025632993.1"/>
</dbReference>
<sequence>MTTSLKVDDNDDRTHPLNETTWIHATKAFLRWAVTPLGFCITIYGLNVVAWGGMLFLLLCNAAPAMCHPSCDDPDSARRVWIEIDSQILNALFCITGFGLAPWRLRDLYLWCLWRLGRSLSTRHGGLVRLAEVHSKWFYFFPGTADPVENEDEEKAIAGRAAPATAAATAATTATEAPRNPTPLWKMDAVVWGNFLNSVFQVCLAVCMWAMDRFHRPSWTTGLFVALACLVAAGAGVVMWLEKKRVHKASEHPGALLLVPPSAGAATPGNGYMHLNRGGSSS</sequence>
<proteinExistence type="predicted"/>
<dbReference type="AlphaFoldDB" id="A0A319CI16"/>